<dbReference type="OrthoDB" id="1680906at2"/>
<gene>
    <name evidence="1" type="primary">ywiB</name>
    <name evidence="1" type="ORF">CLOTH_19320</name>
</gene>
<sequence>MDNKRIIKIKTIQIDSKGEQEEIELVTEGKIFLKNEHIYITYEETELSGMNGTTTTLKIGNQSVIMKRFGNNNSQMVFEKGKRFTTKYKTAYGDLKMEIVTQHIEINVQEDLKKIEVNINYDINISGLFEGKNIMNITVN</sequence>
<dbReference type="STRING" id="29349.CLOTH_19320"/>
<evidence type="ECO:0000313" key="1">
    <source>
        <dbReference type="EMBL" id="OPJ54813.1"/>
    </source>
</evidence>
<dbReference type="Pfam" id="PF09148">
    <property type="entry name" value="DUF1934"/>
    <property type="match status" value="1"/>
</dbReference>
<dbReference type="RefSeq" id="WP_079413499.1">
    <property type="nucleotide sequence ID" value="NZ_MZGW01000011.1"/>
</dbReference>
<keyword evidence="2" id="KW-1185">Reference proteome</keyword>
<dbReference type="Gene3D" id="2.40.128.20">
    <property type="match status" value="1"/>
</dbReference>
<protein>
    <submittedName>
        <fullName evidence="1">Putative beta-barrel protein YwiB</fullName>
    </submittedName>
</protein>
<reference evidence="1 2" key="1">
    <citation type="submission" date="2017-03" db="EMBL/GenBank/DDBJ databases">
        <title>Genome sequence of Clostridium thermoalcaliphilum DSM 7309.</title>
        <authorList>
            <person name="Poehlein A."/>
            <person name="Daniel R."/>
        </authorList>
    </citation>
    <scope>NUCLEOTIDE SEQUENCE [LARGE SCALE GENOMIC DNA]</scope>
    <source>
        <strain evidence="1 2">DSM 7309</strain>
    </source>
</reference>
<evidence type="ECO:0000313" key="2">
    <source>
        <dbReference type="Proteomes" id="UP000190140"/>
    </source>
</evidence>
<proteinExistence type="predicted"/>
<dbReference type="InterPro" id="IPR012674">
    <property type="entry name" value="Calycin"/>
</dbReference>
<accession>A0A1V4I4C1</accession>
<dbReference type="Proteomes" id="UP000190140">
    <property type="component" value="Unassembled WGS sequence"/>
</dbReference>
<dbReference type="AlphaFoldDB" id="A0A1V4I4C1"/>
<dbReference type="InterPro" id="IPR015231">
    <property type="entry name" value="DUF1934"/>
</dbReference>
<dbReference type="SUPFAM" id="SSF50814">
    <property type="entry name" value="Lipocalins"/>
    <property type="match status" value="1"/>
</dbReference>
<dbReference type="EMBL" id="MZGW01000011">
    <property type="protein sequence ID" value="OPJ54813.1"/>
    <property type="molecule type" value="Genomic_DNA"/>
</dbReference>
<comment type="caution">
    <text evidence="1">The sequence shown here is derived from an EMBL/GenBank/DDBJ whole genome shotgun (WGS) entry which is preliminary data.</text>
</comment>
<name>A0A1V4I4C1_9FIRM</name>
<organism evidence="1 2">
    <name type="scientific">Alkalithermobacter paradoxus</name>
    <dbReference type="NCBI Taxonomy" id="29349"/>
    <lineage>
        <taxon>Bacteria</taxon>
        <taxon>Bacillati</taxon>
        <taxon>Bacillota</taxon>
        <taxon>Clostridia</taxon>
        <taxon>Peptostreptococcales</taxon>
        <taxon>Tepidibacteraceae</taxon>
        <taxon>Alkalithermobacter</taxon>
    </lineage>
</organism>